<dbReference type="InterPro" id="IPR009057">
    <property type="entry name" value="Homeodomain-like_sf"/>
</dbReference>
<dbReference type="SUPFAM" id="SSF48498">
    <property type="entry name" value="Tetracyclin repressor-like, C-terminal domain"/>
    <property type="match status" value="1"/>
</dbReference>
<protein>
    <submittedName>
        <fullName evidence="7">TetR/AcrR family transcriptional regulator</fullName>
    </submittedName>
</protein>
<evidence type="ECO:0000313" key="8">
    <source>
        <dbReference type="Proteomes" id="UP001589619"/>
    </source>
</evidence>
<keyword evidence="3" id="KW-0804">Transcription</keyword>
<proteinExistence type="predicted"/>
<accession>A0ABV5VR54</accession>
<gene>
    <name evidence="7" type="ORF">ACFFNY_04115</name>
</gene>
<evidence type="ECO:0000259" key="6">
    <source>
        <dbReference type="PROSITE" id="PS50977"/>
    </source>
</evidence>
<keyword evidence="2 4" id="KW-0238">DNA-binding</keyword>
<feature type="compositionally biased region" description="Acidic residues" evidence="5">
    <location>
        <begin position="1"/>
        <end position="10"/>
    </location>
</feature>
<dbReference type="EMBL" id="JBHMAG010000004">
    <property type="protein sequence ID" value="MFB9750751.1"/>
    <property type="molecule type" value="Genomic_DNA"/>
</dbReference>
<evidence type="ECO:0000256" key="5">
    <source>
        <dbReference type="SAM" id="MobiDB-lite"/>
    </source>
</evidence>
<reference evidence="7 8" key="1">
    <citation type="submission" date="2024-09" db="EMBL/GenBank/DDBJ databases">
        <authorList>
            <person name="Sun Q."/>
            <person name="Mori K."/>
        </authorList>
    </citation>
    <scope>NUCLEOTIDE SEQUENCE [LARGE SCALE GENOMIC DNA]</scope>
    <source>
        <strain evidence="7 8">JCM 12520</strain>
    </source>
</reference>
<comment type="caution">
    <text evidence="7">The sequence shown here is derived from an EMBL/GenBank/DDBJ whole genome shotgun (WGS) entry which is preliminary data.</text>
</comment>
<sequence>MKQPNDEQDTLPDTKESAAPGSRREERDTEYRRRILATASDLIERRGTECVTMYQIAQEAGVGQGTLYRRYAHLGEVCSDLMQTTVDTFLQSLGESVAEADPSTPAMRQLSDIISLSIDFIDQKASLLHTIHSMYVEKKSHTIYQKPFFRTMHDLLQPLLARAVEQGEIRDIDIPLTVNTLLVAVSPNQYLYHRDVLGYDKKRFMEGICRIFVKGL</sequence>
<dbReference type="PANTHER" id="PTHR30055">
    <property type="entry name" value="HTH-TYPE TRANSCRIPTIONAL REGULATOR RUTR"/>
    <property type="match status" value="1"/>
</dbReference>
<dbReference type="Proteomes" id="UP001589619">
    <property type="component" value="Unassembled WGS sequence"/>
</dbReference>
<dbReference type="InterPro" id="IPR050109">
    <property type="entry name" value="HTH-type_TetR-like_transc_reg"/>
</dbReference>
<organism evidence="7 8">
    <name type="scientific">Paenibacillus hodogayensis</name>
    <dbReference type="NCBI Taxonomy" id="279208"/>
    <lineage>
        <taxon>Bacteria</taxon>
        <taxon>Bacillati</taxon>
        <taxon>Bacillota</taxon>
        <taxon>Bacilli</taxon>
        <taxon>Bacillales</taxon>
        <taxon>Paenibacillaceae</taxon>
        <taxon>Paenibacillus</taxon>
    </lineage>
</organism>
<dbReference type="PROSITE" id="PS50977">
    <property type="entry name" value="HTH_TETR_2"/>
    <property type="match status" value="1"/>
</dbReference>
<evidence type="ECO:0000256" key="4">
    <source>
        <dbReference type="PROSITE-ProRule" id="PRU00335"/>
    </source>
</evidence>
<dbReference type="SUPFAM" id="SSF46689">
    <property type="entry name" value="Homeodomain-like"/>
    <property type="match status" value="1"/>
</dbReference>
<feature type="compositionally biased region" description="Basic and acidic residues" evidence="5">
    <location>
        <begin position="12"/>
        <end position="31"/>
    </location>
</feature>
<evidence type="ECO:0000256" key="1">
    <source>
        <dbReference type="ARBA" id="ARBA00023015"/>
    </source>
</evidence>
<dbReference type="PANTHER" id="PTHR30055:SF234">
    <property type="entry name" value="HTH-TYPE TRANSCRIPTIONAL REGULATOR BETI"/>
    <property type="match status" value="1"/>
</dbReference>
<dbReference type="RefSeq" id="WP_344904927.1">
    <property type="nucleotide sequence ID" value="NZ_BAAAYO010000002.1"/>
</dbReference>
<keyword evidence="1" id="KW-0805">Transcription regulation</keyword>
<keyword evidence="8" id="KW-1185">Reference proteome</keyword>
<dbReference type="Gene3D" id="1.10.10.60">
    <property type="entry name" value="Homeodomain-like"/>
    <property type="match status" value="1"/>
</dbReference>
<dbReference type="InterPro" id="IPR001647">
    <property type="entry name" value="HTH_TetR"/>
</dbReference>
<dbReference type="Gene3D" id="1.10.357.10">
    <property type="entry name" value="Tetracycline Repressor, domain 2"/>
    <property type="match status" value="1"/>
</dbReference>
<name>A0ABV5VR54_9BACL</name>
<evidence type="ECO:0000313" key="7">
    <source>
        <dbReference type="EMBL" id="MFB9750751.1"/>
    </source>
</evidence>
<evidence type="ECO:0000256" key="3">
    <source>
        <dbReference type="ARBA" id="ARBA00023163"/>
    </source>
</evidence>
<feature type="DNA-binding region" description="H-T-H motif" evidence="4">
    <location>
        <begin position="52"/>
        <end position="71"/>
    </location>
</feature>
<dbReference type="InterPro" id="IPR036271">
    <property type="entry name" value="Tet_transcr_reg_TetR-rel_C_sf"/>
</dbReference>
<feature type="domain" description="HTH tetR-type" evidence="6">
    <location>
        <begin position="29"/>
        <end position="89"/>
    </location>
</feature>
<feature type="region of interest" description="Disordered" evidence="5">
    <location>
        <begin position="1"/>
        <end position="31"/>
    </location>
</feature>
<dbReference type="Pfam" id="PF00440">
    <property type="entry name" value="TetR_N"/>
    <property type="match status" value="1"/>
</dbReference>
<evidence type="ECO:0000256" key="2">
    <source>
        <dbReference type="ARBA" id="ARBA00023125"/>
    </source>
</evidence>